<dbReference type="RefSeq" id="WP_112112381.1">
    <property type="nucleotide sequence ID" value="NZ_QLSZ01000002.1"/>
</dbReference>
<dbReference type="Proteomes" id="UP000248840">
    <property type="component" value="Unassembled WGS sequence"/>
</dbReference>
<reference evidence="1 2" key="1">
    <citation type="submission" date="2018-06" db="EMBL/GenBank/DDBJ databases">
        <title>Genomic Encyclopedia of Archaeal and Bacterial Type Strains, Phase II (KMG-II): from individual species to whole genera.</title>
        <authorList>
            <person name="Goeker M."/>
        </authorList>
    </citation>
    <scope>NUCLEOTIDE SEQUENCE [LARGE SCALE GENOMIC DNA]</scope>
    <source>
        <strain evidence="1 2">DSM 25663</strain>
    </source>
</reference>
<evidence type="ECO:0000313" key="2">
    <source>
        <dbReference type="Proteomes" id="UP000248840"/>
    </source>
</evidence>
<evidence type="ECO:0000313" key="1">
    <source>
        <dbReference type="EMBL" id="RAR74239.1"/>
    </source>
</evidence>
<sequence>MHELNNIIVELSELNTHTAFGNNFNFPDNYVIYFEKEQNKELSLYIRKNFEVLKSRFKSKGFNFIYPPLVMCSSKNLEEVVAYYFPQLNYYQIPNLASKEYSEKVIKQAVRIAADGIDEILNKDNFIPSKVDSEELLNLLNYKGSIKSGLLFFNMSHGAIGVSDFFHSNSNQNYELFFEEVIQYLSTEEWGDFALGNGDFSIDLNFLPTYSEQLDDDAKKLVKDIENRLTELKDSGQLLFLIPILKDLLNKQSEKIDFKSISKMEIDYQNKIQLPYFKKEVELSHLTKSIYFLFLKYPEGINLKELSNYKKELLTIYTSVSNQLDYDKMAKSIDDVINLETKAIYTHLSRIKSAFYKIMDASFAKYYIVSGSGEEDRKVLFNTFSITWNNYNTLDDFDL</sequence>
<keyword evidence="2" id="KW-1185">Reference proteome</keyword>
<organism evidence="1 2">
    <name type="scientific">Flavobacterium aciduliphilum</name>
    <dbReference type="NCBI Taxonomy" id="1101402"/>
    <lineage>
        <taxon>Bacteria</taxon>
        <taxon>Pseudomonadati</taxon>
        <taxon>Bacteroidota</taxon>
        <taxon>Flavobacteriia</taxon>
        <taxon>Flavobacteriales</taxon>
        <taxon>Flavobacteriaceae</taxon>
        <taxon>Flavobacterium</taxon>
    </lineage>
</organism>
<protein>
    <submittedName>
        <fullName evidence="1">Uncharacterized protein</fullName>
    </submittedName>
</protein>
<dbReference type="OrthoDB" id="1342667at2"/>
<accession>A0A328YK26</accession>
<dbReference type="AlphaFoldDB" id="A0A328YK26"/>
<gene>
    <name evidence="1" type="ORF">CLV55_102172</name>
</gene>
<name>A0A328YK26_9FLAO</name>
<proteinExistence type="predicted"/>
<comment type="caution">
    <text evidence="1">The sequence shown here is derived from an EMBL/GenBank/DDBJ whole genome shotgun (WGS) entry which is preliminary data.</text>
</comment>
<dbReference type="EMBL" id="QLSZ01000002">
    <property type="protein sequence ID" value="RAR74239.1"/>
    <property type="molecule type" value="Genomic_DNA"/>
</dbReference>